<evidence type="ECO:0000256" key="2">
    <source>
        <dbReference type="ARBA" id="ARBA00023054"/>
    </source>
</evidence>
<reference evidence="9" key="1">
    <citation type="submission" date="2025-08" db="UniProtKB">
        <authorList>
            <consortium name="RefSeq"/>
        </authorList>
    </citation>
    <scope>IDENTIFICATION</scope>
</reference>
<dbReference type="FunFam" id="1.20.5.500:FF:000001">
    <property type="entry name" value="Type II keratin 23"/>
    <property type="match status" value="1"/>
</dbReference>
<dbReference type="InParanoid" id="A0A6P8R2B6"/>
<gene>
    <name evidence="9" type="primary">LOC117357512</name>
</gene>
<proteinExistence type="inferred from homology"/>
<dbReference type="GO" id="GO:0045109">
    <property type="term" value="P:intermediate filament organization"/>
    <property type="evidence" value="ECO:0007669"/>
    <property type="project" value="TreeGrafter"/>
</dbReference>
<keyword evidence="8" id="KW-1185">Reference proteome</keyword>
<dbReference type="OrthoDB" id="2441647at2759"/>
<dbReference type="AlphaFoldDB" id="A0A6P8R2B6"/>
<dbReference type="InterPro" id="IPR032444">
    <property type="entry name" value="Keratin_2_head"/>
</dbReference>
<feature type="domain" description="IF rod" evidence="7">
    <location>
        <begin position="138"/>
        <end position="453"/>
    </location>
</feature>
<dbReference type="SMART" id="SM01391">
    <property type="entry name" value="Filament"/>
    <property type="match status" value="1"/>
</dbReference>
<keyword evidence="2 5" id="KW-0175">Coiled coil</keyword>
<dbReference type="FunFam" id="1.20.5.170:FF:000004">
    <property type="entry name" value="Keratin, type II cytoskeletal 5"/>
    <property type="match status" value="1"/>
</dbReference>
<dbReference type="InterPro" id="IPR003054">
    <property type="entry name" value="Keratin_II"/>
</dbReference>
<dbReference type="Pfam" id="PF16208">
    <property type="entry name" value="Keratin_2_head"/>
    <property type="match status" value="1"/>
</dbReference>
<comment type="similarity">
    <text evidence="3 4">Belongs to the intermediate filament family.</text>
</comment>
<dbReference type="GO" id="GO:0005615">
    <property type="term" value="C:extracellular space"/>
    <property type="evidence" value="ECO:0007669"/>
    <property type="project" value="TreeGrafter"/>
</dbReference>
<dbReference type="GeneID" id="117357512"/>
<evidence type="ECO:0000256" key="3">
    <source>
        <dbReference type="ARBA" id="ARBA00061646"/>
    </source>
</evidence>
<feature type="compositionally biased region" description="Low complexity" evidence="6">
    <location>
        <begin position="531"/>
        <end position="550"/>
    </location>
</feature>
<dbReference type="GO" id="GO:0031424">
    <property type="term" value="P:keratinization"/>
    <property type="evidence" value="ECO:0007669"/>
    <property type="project" value="TreeGrafter"/>
</dbReference>
<evidence type="ECO:0000256" key="4">
    <source>
        <dbReference type="RuleBase" id="RU000685"/>
    </source>
</evidence>
<dbReference type="PANTHER" id="PTHR45616:SF39">
    <property type="entry name" value="KERATIN, TYPE II CYTOSKELETAL 6A-RELATED"/>
    <property type="match status" value="1"/>
</dbReference>
<feature type="coiled-coil region" evidence="5">
    <location>
        <begin position="135"/>
        <end position="243"/>
    </location>
</feature>
<evidence type="ECO:0000313" key="9">
    <source>
        <dbReference type="RefSeq" id="XP_033794123.1"/>
    </source>
</evidence>
<dbReference type="KEGG" id="gsh:117357512"/>
<dbReference type="Proteomes" id="UP000515159">
    <property type="component" value="Chromosome 3"/>
</dbReference>
<name>A0A6P8R2B6_GEOSA</name>
<evidence type="ECO:0000256" key="5">
    <source>
        <dbReference type="SAM" id="Coils"/>
    </source>
</evidence>
<dbReference type="Gene3D" id="1.20.5.170">
    <property type="match status" value="1"/>
</dbReference>
<dbReference type="InterPro" id="IPR018039">
    <property type="entry name" value="IF_conserved"/>
</dbReference>
<dbReference type="GO" id="GO:0045095">
    <property type="term" value="C:keratin filament"/>
    <property type="evidence" value="ECO:0007669"/>
    <property type="project" value="InterPro"/>
</dbReference>
<dbReference type="RefSeq" id="XP_033794123.1">
    <property type="nucleotide sequence ID" value="XM_033938232.1"/>
</dbReference>
<evidence type="ECO:0000256" key="6">
    <source>
        <dbReference type="SAM" id="MobiDB-lite"/>
    </source>
</evidence>
<dbReference type="SUPFAM" id="SSF64593">
    <property type="entry name" value="Intermediate filament protein, coiled coil region"/>
    <property type="match status" value="2"/>
</dbReference>
<accession>A0A6P8R2B6</accession>
<dbReference type="PANTHER" id="PTHR45616">
    <property type="entry name" value="GATA-TYPE DOMAIN-CONTAINING PROTEIN"/>
    <property type="match status" value="1"/>
</dbReference>
<dbReference type="FunFam" id="1.20.5.1160:FF:000001">
    <property type="entry name" value="Keratin type II"/>
    <property type="match status" value="1"/>
</dbReference>
<dbReference type="InterPro" id="IPR039008">
    <property type="entry name" value="IF_rod_dom"/>
</dbReference>
<dbReference type="GO" id="GO:0030280">
    <property type="term" value="F:structural constituent of skin epidermis"/>
    <property type="evidence" value="ECO:0007669"/>
    <property type="project" value="TreeGrafter"/>
</dbReference>
<dbReference type="PROSITE" id="PS00226">
    <property type="entry name" value="IF_ROD_1"/>
    <property type="match status" value="1"/>
</dbReference>
<dbReference type="PRINTS" id="PR01276">
    <property type="entry name" value="TYPE2KERATIN"/>
</dbReference>
<dbReference type="Pfam" id="PF00038">
    <property type="entry name" value="Filament"/>
    <property type="match status" value="1"/>
</dbReference>
<keyword evidence="1 4" id="KW-0403">Intermediate filament</keyword>
<dbReference type="Gene3D" id="1.20.5.1160">
    <property type="entry name" value="Vasodilator-stimulated phosphoprotein"/>
    <property type="match status" value="1"/>
</dbReference>
<feature type="coiled-coil region" evidence="5">
    <location>
        <begin position="351"/>
        <end position="431"/>
    </location>
</feature>
<organism evidence="8 9">
    <name type="scientific">Geotrypetes seraphini</name>
    <name type="common">Gaboon caecilian</name>
    <name type="synonym">Caecilia seraphini</name>
    <dbReference type="NCBI Taxonomy" id="260995"/>
    <lineage>
        <taxon>Eukaryota</taxon>
        <taxon>Metazoa</taxon>
        <taxon>Chordata</taxon>
        <taxon>Craniata</taxon>
        <taxon>Vertebrata</taxon>
        <taxon>Euteleostomi</taxon>
        <taxon>Amphibia</taxon>
        <taxon>Gymnophiona</taxon>
        <taxon>Geotrypetes</taxon>
    </lineage>
</organism>
<dbReference type="PROSITE" id="PS51842">
    <property type="entry name" value="IF_ROD_2"/>
    <property type="match status" value="1"/>
</dbReference>
<dbReference type="Gene3D" id="1.20.5.500">
    <property type="entry name" value="Single helix bin"/>
    <property type="match status" value="1"/>
</dbReference>
<evidence type="ECO:0000313" key="8">
    <source>
        <dbReference type="Proteomes" id="UP000515159"/>
    </source>
</evidence>
<feature type="region of interest" description="Disordered" evidence="6">
    <location>
        <begin position="525"/>
        <end position="550"/>
    </location>
</feature>
<protein>
    <submittedName>
        <fullName evidence="9">Keratin, type II cytoskeletal 5-like</fullName>
    </submittedName>
</protein>
<sequence length="550" mass="58547">MSFQMGKSKCGNAANRVGFSSSSVSRASYGGPARGSSSYSSRSLINLGGTKQTAISGGGGGSRFSVRSGYGLGGRAGGVFAGGIGGGLGGGMGGGFGGSPGFPVCPPGGIQEVTVNQSLLAPLNLEIDPTVQRIRKEEREQIKTLNNKFASFIDKVRFLEQQNKILETKWALLQDQSPRGGTKRNNLDSLFEAHITNLRRQTDTLTNDKSRLNSELKGMQDLVEENKKKYEDEISKRTSAENEFVVLKKDTDAAYMKKVELQAKVDNVADDINFHRAIYEAELSQMQTHISDTSVILSMDNNRNLNLDSIIAEVKTQYEEIANKSRAEAESWYQSKYEELQVTAGRHGDDLRSTKTEISELTRLIQRYKSEMENLKKQIAGLQAAIAEAEERGELALKDARKKLSDLEIALQKTKEEMARLLREYQEQMSGKLALDIEIATYKKLLEGEECRMSGDVGSRVSISVVSSSSGSAGGIVSGIGGGLGSGIGGGLGSGIGGGLGSGIGGGLSSGIAGGSYGSYGGGFSSGSGKGSSSILKKTTYSSQSSSKRY</sequence>
<evidence type="ECO:0000259" key="7">
    <source>
        <dbReference type="PROSITE" id="PS51842"/>
    </source>
</evidence>
<evidence type="ECO:0000256" key="1">
    <source>
        <dbReference type="ARBA" id="ARBA00022754"/>
    </source>
</evidence>